<evidence type="ECO:0000256" key="2">
    <source>
        <dbReference type="SAM" id="SignalP"/>
    </source>
</evidence>
<gene>
    <name evidence="3" type="ORF">C7450_108147</name>
</gene>
<feature type="compositionally biased region" description="Polar residues" evidence="1">
    <location>
        <begin position="34"/>
        <end position="53"/>
    </location>
</feature>
<feature type="region of interest" description="Disordered" evidence="1">
    <location>
        <begin position="76"/>
        <end position="102"/>
    </location>
</feature>
<evidence type="ECO:0000256" key="1">
    <source>
        <dbReference type="SAM" id="MobiDB-lite"/>
    </source>
</evidence>
<feature type="region of interest" description="Disordered" evidence="1">
    <location>
        <begin position="34"/>
        <end position="60"/>
    </location>
</feature>
<protein>
    <submittedName>
        <fullName evidence="3">Uncharacterized protein</fullName>
    </submittedName>
</protein>
<organism evidence="3 4">
    <name type="scientific">Chelatococcus asaccharovorans</name>
    <dbReference type="NCBI Taxonomy" id="28210"/>
    <lineage>
        <taxon>Bacteria</taxon>
        <taxon>Pseudomonadati</taxon>
        <taxon>Pseudomonadota</taxon>
        <taxon>Alphaproteobacteria</taxon>
        <taxon>Hyphomicrobiales</taxon>
        <taxon>Chelatococcaceae</taxon>
        <taxon>Chelatococcus</taxon>
    </lineage>
</organism>
<sequence length="102" mass="11142">MGPSCDESIVMPARVFAVTSAVLVALLATPAFAQSRSSDRIASTRQQTPTENWTKPARSEKDIAARYADWDRKARDSTSGICVGCDTPAPMNTQRKPKKSKR</sequence>
<feature type="signal peptide" evidence="2">
    <location>
        <begin position="1"/>
        <end position="33"/>
    </location>
</feature>
<keyword evidence="4" id="KW-1185">Reference proteome</keyword>
<evidence type="ECO:0000313" key="4">
    <source>
        <dbReference type="Proteomes" id="UP000248021"/>
    </source>
</evidence>
<keyword evidence="2" id="KW-0732">Signal</keyword>
<feature type="chain" id="PRO_5016077227" evidence="2">
    <location>
        <begin position="34"/>
        <end position="102"/>
    </location>
</feature>
<dbReference type="EMBL" id="QJJK01000008">
    <property type="protein sequence ID" value="PXW56397.1"/>
    <property type="molecule type" value="Genomic_DNA"/>
</dbReference>
<proteinExistence type="predicted"/>
<dbReference type="Proteomes" id="UP000248021">
    <property type="component" value="Unassembled WGS sequence"/>
</dbReference>
<dbReference type="AlphaFoldDB" id="A0A2V3U1P5"/>
<comment type="caution">
    <text evidence="3">The sequence shown here is derived from an EMBL/GenBank/DDBJ whole genome shotgun (WGS) entry which is preliminary data.</text>
</comment>
<name>A0A2V3U1P5_9HYPH</name>
<accession>A0A2V3U1P5</accession>
<reference evidence="3 4" key="1">
    <citation type="submission" date="2018-05" db="EMBL/GenBank/DDBJ databases">
        <title>Genomic Encyclopedia of Type Strains, Phase IV (KMG-IV): sequencing the most valuable type-strain genomes for metagenomic binning, comparative biology and taxonomic classification.</title>
        <authorList>
            <person name="Goeker M."/>
        </authorList>
    </citation>
    <scope>NUCLEOTIDE SEQUENCE [LARGE SCALE GENOMIC DNA]</scope>
    <source>
        <strain evidence="3 4">DSM 6462</strain>
    </source>
</reference>
<evidence type="ECO:0000313" key="3">
    <source>
        <dbReference type="EMBL" id="PXW56397.1"/>
    </source>
</evidence>